<dbReference type="OrthoDB" id="3743969at2"/>
<protein>
    <recommendedName>
        <fullName evidence="3">Transmembrane anti-sigma factor</fullName>
    </recommendedName>
</protein>
<dbReference type="AlphaFoldDB" id="C7R2A3"/>
<keyword evidence="2" id="KW-1185">Reference proteome</keyword>
<dbReference type="Proteomes" id="UP000000628">
    <property type="component" value="Chromosome"/>
</dbReference>
<organism evidence="1 2">
    <name type="scientific">Jonesia denitrificans (strain ATCC 14870 / DSM 20603 / BCRC 15368 / CIP 55.134 / JCM 11481 / NBRC 15587 / NCTC 10816 / Prevot 55134)</name>
    <name type="common">Listeria denitrificans</name>
    <dbReference type="NCBI Taxonomy" id="471856"/>
    <lineage>
        <taxon>Bacteria</taxon>
        <taxon>Bacillati</taxon>
        <taxon>Actinomycetota</taxon>
        <taxon>Actinomycetes</taxon>
        <taxon>Micrococcales</taxon>
        <taxon>Jonesiaceae</taxon>
        <taxon>Jonesia</taxon>
    </lineage>
</organism>
<dbReference type="KEGG" id="jde:Jden_0812"/>
<gene>
    <name evidence="1" type="ordered locus">Jden_0812</name>
</gene>
<dbReference type="HOGENOM" id="CLU_831262_0_0_11"/>
<accession>C7R2A3</accession>
<name>C7R2A3_JONDD</name>
<evidence type="ECO:0008006" key="3">
    <source>
        <dbReference type="Google" id="ProtNLM"/>
    </source>
</evidence>
<dbReference type="STRING" id="471856.Jden_0812"/>
<evidence type="ECO:0000313" key="1">
    <source>
        <dbReference type="EMBL" id="ACV08474.1"/>
    </source>
</evidence>
<dbReference type="EMBL" id="CP001706">
    <property type="protein sequence ID" value="ACV08474.1"/>
    <property type="molecule type" value="Genomic_DNA"/>
</dbReference>
<reference evidence="1 2" key="1">
    <citation type="journal article" date="2009" name="Stand. Genomic Sci.">
        <title>Complete genome sequence of Jonesia denitrificans type strain (Prevot 55134).</title>
        <authorList>
            <person name="Pukall R."/>
            <person name="Gehrich-Schroter G."/>
            <person name="Lapidus A."/>
            <person name="Nolan M."/>
            <person name="Glavina Del Rio T."/>
            <person name="Lucas S."/>
            <person name="Chen F."/>
            <person name="Tice H."/>
            <person name="Pitluck S."/>
            <person name="Cheng J.F."/>
            <person name="Copeland A."/>
            <person name="Saunders E."/>
            <person name="Brettin T."/>
            <person name="Detter J.C."/>
            <person name="Bruce D."/>
            <person name="Goodwin L."/>
            <person name="Pati A."/>
            <person name="Ivanova N."/>
            <person name="Mavromatis K."/>
            <person name="Ovchinnikova G."/>
            <person name="Chen A."/>
            <person name="Palaniappan K."/>
            <person name="Land M."/>
            <person name="Hauser L."/>
            <person name="Chang Y.J."/>
            <person name="Jeffries C.D."/>
            <person name="Chain P."/>
            <person name="Goker M."/>
            <person name="Bristow J."/>
            <person name="Eisen J.A."/>
            <person name="Markowitz V."/>
            <person name="Hugenholtz P."/>
            <person name="Kyrpides N.C."/>
            <person name="Klenk H.P."/>
            <person name="Han C."/>
        </authorList>
    </citation>
    <scope>NUCLEOTIDE SEQUENCE [LARGE SCALE GENOMIC DNA]</scope>
    <source>
        <strain evidence="2">ATCC 14870 / DSM 20603 / BCRC 15368 / CIP 55.134 / JCM 11481 / NBRC 15587 / NCTC 10816 / Prevot 55134</strain>
    </source>
</reference>
<dbReference type="RefSeq" id="WP_015771102.1">
    <property type="nucleotide sequence ID" value="NC_013174.1"/>
</dbReference>
<dbReference type="eggNOG" id="COG5662">
    <property type="taxonomic scope" value="Bacteria"/>
</dbReference>
<sequence length="312" mass="33494">MSPHLGPSISAFIDDQLTPHERDGALNHIASCSLCASLVREERIARGLLHQCTDPTPSDGLMAGLLQLAPCESTNPTDAPSRRKPDPFVPCTALSTHAWSGTVRSPSRAWFTIAGSILALGVLSPIVMWSMDESQLVTPLTDQRAVHDHINELVDDPNFAPIAELSEPSRALEPDQVSQWAQSAGWIAPMITQSDSTVTIDRVGFSSTAPTHLEIVLRAGDTRALIRQTRGTLDRGALGDAKHVMVNGVPRTMMSTDPIHVVWQSDSTVFELIAPRDTATAMDMVALFPASEPHQGLSSVVTALSDFVGGAR</sequence>
<proteinExistence type="predicted"/>
<evidence type="ECO:0000313" key="2">
    <source>
        <dbReference type="Proteomes" id="UP000000628"/>
    </source>
</evidence>